<protein>
    <recommendedName>
        <fullName evidence="4">Ig-like domain-containing protein</fullName>
    </recommendedName>
</protein>
<keyword evidence="3" id="KW-1185">Reference proteome</keyword>
<feature type="signal peptide" evidence="1">
    <location>
        <begin position="1"/>
        <end position="33"/>
    </location>
</feature>
<evidence type="ECO:0008006" key="4">
    <source>
        <dbReference type="Google" id="ProtNLM"/>
    </source>
</evidence>
<evidence type="ECO:0000313" key="3">
    <source>
        <dbReference type="Proteomes" id="UP000281955"/>
    </source>
</evidence>
<evidence type="ECO:0000313" key="2">
    <source>
        <dbReference type="EMBL" id="RKS80155.1"/>
    </source>
</evidence>
<dbReference type="AlphaFoldDB" id="A0A420XTI8"/>
<proteinExistence type="predicted"/>
<accession>A0A420XTI8</accession>
<dbReference type="InParanoid" id="A0A420XTI8"/>
<comment type="caution">
    <text evidence="2">The sequence shown here is derived from an EMBL/GenBank/DDBJ whole genome shotgun (WGS) entry which is preliminary data.</text>
</comment>
<keyword evidence="1" id="KW-0732">Signal</keyword>
<reference evidence="2 3" key="1">
    <citation type="submission" date="2018-10" db="EMBL/GenBank/DDBJ databases">
        <title>Genomic Encyclopedia of Archaeal and Bacterial Type Strains, Phase II (KMG-II): from individual species to whole genera.</title>
        <authorList>
            <person name="Goeker M."/>
        </authorList>
    </citation>
    <scope>NUCLEOTIDE SEQUENCE [LARGE SCALE GENOMIC DNA]</scope>
    <source>
        <strain evidence="2 3">RP-AC37</strain>
    </source>
</reference>
<gene>
    <name evidence="2" type="ORF">CLV35_0576</name>
</gene>
<dbReference type="EMBL" id="RBWV01000009">
    <property type="protein sequence ID" value="RKS80155.1"/>
    <property type="molecule type" value="Genomic_DNA"/>
</dbReference>
<evidence type="ECO:0000256" key="1">
    <source>
        <dbReference type="SAM" id="SignalP"/>
    </source>
</evidence>
<organism evidence="2 3">
    <name type="scientific">Motilibacter peucedani</name>
    <dbReference type="NCBI Taxonomy" id="598650"/>
    <lineage>
        <taxon>Bacteria</taxon>
        <taxon>Bacillati</taxon>
        <taxon>Actinomycetota</taxon>
        <taxon>Actinomycetes</taxon>
        <taxon>Motilibacterales</taxon>
        <taxon>Motilibacteraceae</taxon>
        <taxon>Motilibacter</taxon>
    </lineage>
</organism>
<name>A0A420XTI8_9ACTN</name>
<dbReference type="RefSeq" id="WP_121191879.1">
    <property type="nucleotide sequence ID" value="NZ_RBWV01000009.1"/>
</dbReference>
<dbReference type="Proteomes" id="UP000281955">
    <property type="component" value="Unassembled WGS sequence"/>
</dbReference>
<sequence>MPPKTTARRARILGVFSAGAAAAALVAPAAASATTTCASASCIVNFESQRSGLSTSASFDTTVPTKDAIRVYKDGTLVATGVNPTMRLHHELSSPAVLTPNTAYTWHVTVTDAQGNTQERVGTTTTKHRNLLVYVQTITVTKDSDSGSAGEFRTDFKVGPTAVHSLMVPTSIESGTTVNATQFISLPDAPASTAVKTEMFDTDVSNPRLPWMDDWTYYGSHPFWTTGSSWAADWSTASTTLDTLTETKAYVPFQAQVDGPVGFVVRGQYLVSYS</sequence>
<feature type="chain" id="PRO_5039115115" description="Ig-like domain-containing protein" evidence="1">
    <location>
        <begin position="34"/>
        <end position="274"/>
    </location>
</feature>